<dbReference type="Proteomes" id="UP000220629">
    <property type="component" value="Unassembled WGS sequence"/>
</dbReference>
<evidence type="ECO:0000256" key="1">
    <source>
        <dbReference type="SAM" id="MobiDB-lite"/>
    </source>
</evidence>
<dbReference type="EMBL" id="PDDY01000001">
    <property type="protein sequence ID" value="PEH42311.1"/>
    <property type="molecule type" value="Genomic_DNA"/>
</dbReference>
<proteinExistence type="predicted"/>
<accession>A0A2A7SFH4</accession>
<dbReference type="Pfam" id="PF09791">
    <property type="entry name" value="Oxidored-like"/>
    <property type="match status" value="1"/>
</dbReference>
<comment type="caution">
    <text evidence="3">The sequence shown here is derived from an EMBL/GenBank/DDBJ whole genome shotgun (WGS) entry which is preliminary data.</text>
</comment>
<evidence type="ECO:0000259" key="2">
    <source>
        <dbReference type="Pfam" id="PF09791"/>
    </source>
</evidence>
<evidence type="ECO:0000313" key="3">
    <source>
        <dbReference type="EMBL" id="PEH42311.1"/>
    </source>
</evidence>
<dbReference type="RefSeq" id="WP_025099916.1">
    <property type="nucleotide sequence ID" value="NZ_CADEPX010000002.1"/>
</dbReference>
<gene>
    <name evidence="3" type="ORF">CRM94_09215</name>
</gene>
<reference evidence="4" key="1">
    <citation type="submission" date="2017-09" db="EMBL/GenBank/DDBJ databases">
        <title>FDA dAtabase for Regulatory Grade micrObial Sequences (FDA-ARGOS): Supporting development and validation of Infectious Disease Dx tests.</title>
        <authorList>
            <person name="Minogue T."/>
            <person name="Wolcott M."/>
            <person name="Wasieloski L."/>
            <person name="Aguilar W."/>
            <person name="Moore D."/>
            <person name="Tallon L."/>
            <person name="Sadzewicz L."/>
            <person name="Ott S."/>
            <person name="Zhao X."/>
            <person name="Nagaraj S."/>
            <person name="Vavikolanu K."/>
            <person name="Aluvathingal J."/>
            <person name="Nadendla S."/>
            <person name="Sichtig H."/>
        </authorList>
    </citation>
    <scope>NUCLEOTIDE SEQUENCE [LARGE SCALE GENOMIC DNA]</scope>
    <source>
        <strain evidence="4">FDAARGOS_390</strain>
    </source>
</reference>
<sequence length="68" mass="7385">MSKSPIPPSSSATEPADDPRPEAPVPPELEDCCQSGCSPCVFDLYDTALEEYKAALAAWRERHPQAQP</sequence>
<dbReference type="AlphaFoldDB" id="A0A2A7SFH4"/>
<dbReference type="InterPro" id="IPR019180">
    <property type="entry name" value="Oxidoreductase-like_N"/>
</dbReference>
<protein>
    <recommendedName>
        <fullName evidence="2">Oxidoreductase-like domain-containing protein</fullName>
    </recommendedName>
</protein>
<feature type="domain" description="Oxidoreductase-like" evidence="2">
    <location>
        <begin position="21"/>
        <end position="60"/>
    </location>
</feature>
<feature type="region of interest" description="Disordered" evidence="1">
    <location>
        <begin position="1"/>
        <end position="29"/>
    </location>
</feature>
<organism evidence="3 4">
    <name type="scientific">Burkholderia gladioli</name>
    <name type="common">Pseudomonas marginata</name>
    <name type="synonym">Phytomonas marginata</name>
    <dbReference type="NCBI Taxonomy" id="28095"/>
    <lineage>
        <taxon>Bacteria</taxon>
        <taxon>Pseudomonadati</taxon>
        <taxon>Pseudomonadota</taxon>
        <taxon>Betaproteobacteria</taxon>
        <taxon>Burkholderiales</taxon>
        <taxon>Burkholderiaceae</taxon>
        <taxon>Burkholderia</taxon>
    </lineage>
</organism>
<name>A0A2A7SFH4_BURGA</name>
<evidence type="ECO:0000313" key="4">
    <source>
        <dbReference type="Proteomes" id="UP000220629"/>
    </source>
</evidence>